<evidence type="ECO:0000313" key="2">
    <source>
        <dbReference type="Proteomes" id="UP000029920"/>
    </source>
</evidence>
<gene>
    <name evidence="1" type="ORF">LS72_008780</name>
</gene>
<dbReference type="EMBL" id="JRPC02000024">
    <property type="protein sequence ID" value="TLE14486.1"/>
    <property type="molecule type" value="Genomic_DNA"/>
</dbReference>
<dbReference type="RefSeq" id="WP_034555759.1">
    <property type="nucleotide sequence ID" value="NZ_JRPC02000024.1"/>
</dbReference>
<dbReference type="Proteomes" id="UP000029920">
    <property type="component" value="Unassembled WGS sequence"/>
</dbReference>
<accession>A0A4U8UD16</accession>
<sequence length="62" mass="7243">MQRLEIKDTLENIANDLKSLSNITMFMGVGCKEYQIETQEMWFLSDCLEKISTAIKEVQRDL</sequence>
<dbReference type="PROSITE" id="PS51257">
    <property type="entry name" value="PROKAR_LIPOPROTEIN"/>
    <property type="match status" value="1"/>
</dbReference>
<reference evidence="1 2" key="1">
    <citation type="journal article" date="2014" name="Genome Announc.">
        <title>Draft genome sequences of eight enterohepatic helicobacter species isolated from both laboratory and wild rodents.</title>
        <authorList>
            <person name="Sheh A."/>
            <person name="Shen Z."/>
            <person name="Fox J.G."/>
        </authorList>
    </citation>
    <scope>NUCLEOTIDE SEQUENCE [LARGE SCALE GENOMIC DNA]</scope>
    <source>
        <strain evidence="1 2">MIT-03-7007</strain>
    </source>
</reference>
<dbReference type="AlphaFoldDB" id="A0A4U8UD16"/>
<proteinExistence type="predicted"/>
<keyword evidence="2" id="KW-1185">Reference proteome</keyword>
<comment type="caution">
    <text evidence="1">The sequence shown here is derived from an EMBL/GenBank/DDBJ whole genome shotgun (WGS) entry which is preliminary data.</text>
</comment>
<protein>
    <submittedName>
        <fullName evidence="1">Uncharacterized protein</fullName>
    </submittedName>
</protein>
<name>A0A4U8UD16_9HELI</name>
<evidence type="ECO:0000313" key="1">
    <source>
        <dbReference type="EMBL" id="TLE14486.1"/>
    </source>
</evidence>
<organism evidence="1 2">
    <name type="scientific">Helicobacter apodemus</name>
    <dbReference type="NCBI Taxonomy" id="135569"/>
    <lineage>
        <taxon>Bacteria</taxon>
        <taxon>Pseudomonadati</taxon>
        <taxon>Campylobacterota</taxon>
        <taxon>Epsilonproteobacteria</taxon>
        <taxon>Campylobacterales</taxon>
        <taxon>Helicobacteraceae</taxon>
        <taxon>Helicobacter</taxon>
    </lineage>
</organism>